<dbReference type="Proteomes" id="UP000499080">
    <property type="component" value="Unassembled WGS sequence"/>
</dbReference>
<proteinExistence type="predicted"/>
<accession>A0A4Y2D689</accession>
<reference evidence="1 2" key="1">
    <citation type="journal article" date="2019" name="Sci. Rep.">
        <title>Orb-weaving spider Araneus ventricosus genome elucidates the spidroin gene catalogue.</title>
        <authorList>
            <person name="Kono N."/>
            <person name="Nakamura H."/>
            <person name="Ohtoshi R."/>
            <person name="Moran D.A.P."/>
            <person name="Shinohara A."/>
            <person name="Yoshida Y."/>
            <person name="Fujiwara M."/>
            <person name="Mori M."/>
            <person name="Tomita M."/>
            <person name="Arakawa K."/>
        </authorList>
    </citation>
    <scope>NUCLEOTIDE SEQUENCE [LARGE SCALE GENOMIC DNA]</scope>
</reference>
<dbReference type="AlphaFoldDB" id="A0A4Y2D689"/>
<sequence>MILSLKDRPLLVKLFYKNGDCAAVALKKFRILKSLKSGSGSMSALNLKKMFDIFEELCSFTVKCGRGRKAIASTSMEDVAIQHCRERQDCFGNL</sequence>
<dbReference type="EMBL" id="BGPR01000302">
    <property type="protein sequence ID" value="GBM11637.1"/>
    <property type="molecule type" value="Genomic_DNA"/>
</dbReference>
<evidence type="ECO:0000313" key="1">
    <source>
        <dbReference type="EMBL" id="GBM11637.1"/>
    </source>
</evidence>
<protein>
    <recommendedName>
        <fullName evidence="3">DUF4817 domain-containing protein</fullName>
    </recommendedName>
</protein>
<organism evidence="1 2">
    <name type="scientific">Araneus ventricosus</name>
    <name type="common">Orbweaver spider</name>
    <name type="synonym">Epeira ventricosa</name>
    <dbReference type="NCBI Taxonomy" id="182803"/>
    <lineage>
        <taxon>Eukaryota</taxon>
        <taxon>Metazoa</taxon>
        <taxon>Ecdysozoa</taxon>
        <taxon>Arthropoda</taxon>
        <taxon>Chelicerata</taxon>
        <taxon>Arachnida</taxon>
        <taxon>Araneae</taxon>
        <taxon>Araneomorphae</taxon>
        <taxon>Entelegynae</taxon>
        <taxon>Araneoidea</taxon>
        <taxon>Araneidae</taxon>
        <taxon>Araneus</taxon>
    </lineage>
</organism>
<gene>
    <name evidence="1" type="ORF">AVEN_16949_1</name>
</gene>
<comment type="caution">
    <text evidence="1">The sequence shown here is derived from an EMBL/GenBank/DDBJ whole genome shotgun (WGS) entry which is preliminary data.</text>
</comment>
<evidence type="ECO:0000313" key="2">
    <source>
        <dbReference type="Proteomes" id="UP000499080"/>
    </source>
</evidence>
<evidence type="ECO:0008006" key="3">
    <source>
        <dbReference type="Google" id="ProtNLM"/>
    </source>
</evidence>
<name>A0A4Y2D689_ARAVE</name>
<keyword evidence="2" id="KW-1185">Reference proteome</keyword>
<dbReference type="OrthoDB" id="9979538at2759"/>